<evidence type="ECO:0000256" key="5">
    <source>
        <dbReference type="ARBA" id="ARBA00022741"/>
    </source>
</evidence>
<dbReference type="PROSITE" id="PS00211">
    <property type="entry name" value="ABC_TRANSPORTER_1"/>
    <property type="match status" value="1"/>
</dbReference>
<sequence>MAIQSRLEQFQDLRDELQQKALITGLKAASGYRKNYALIQRILQLSYFSFIIASTYRGLNPKPKGKKKQVDKTQTAAAGEALQRSTASGEKGDRDVEKVKEVTQTADAPEVDMSGSSRGKKGRKGKGPRVEVDAKFFEQLKRILRIIIPSYKSKEALLLMGHSVFLVLRTMLSLYVADLDGRIVSALVRAQTKQFLGGILWWMAVAVPATYCNAMIEFLQSKLALSYRTRLTQKVHEAYLSDDTYYQLGNLDDRIRNADQLITVDIQKFSTALAALYSNIAKPILDVSLYNYQLSQNVGAEGLIIINILVQGSAALLRAATPPFGSYAATAQKLEGEFRWAHSRLIENNEEVALYNGQKIEKNSIERSYFSLIKHINRISKIRIVHGMIEEGIIKWLWGSLGLVICSIPVFVKLPGIGGLAADMGSRTEAFVTNRRLLLSSSDAFGRIVSSYKELSEMAGYTARVSSLLDTMQEVKASRFEKKLVSSAGTEENAAVLRGRGKTEESSDIIFEDVPIVSPNGDVLVKKMSFTVKPGQHLLIIGPNGCGKSSLFRILGGLWPVYGGIVKKPKGSDFAYIPQRPYLSLGTLRDQIIYPHTVSEMRARGKTDEDLLKVMSVVQIDRIVEREGGWEVQREWRDALSGGDKQRIAMARLFYHQPRYAILDECTSAVTSEIEQIMYNHATELGITLLSVSHRPSIHKYHQNVLQFDGQGGYTFSKLDTERTEKRQALQEEKELLEQKLASVPVWKERLAGLEEAARSRPASPVAFR</sequence>
<protein>
    <recommendedName>
        <fullName evidence="10">ABC transporter domain-containing protein</fullName>
    </recommendedName>
</protein>
<dbReference type="Pfam" id="PF00005">
    <property type="entry name" value="ABC_tran"/>
    <property type="match status" value="1"/>
</dbReference>
<dbReference type="InterPro" id="IPR036640">
    <property type="entry name" value="ABC1_TM_sf"/>
</dbReference>
<evidence type="ECO:0000313" key="12">
    <source>
        <dbReference type="Proteomes" id="UP000245942"/>
    </source>
</evidence>
<organism evidence="11 12">
    <name type="scientific">Pseudomicrostroma glucosiphilum</name>
    <dbReference type="NCBI Taxonomy" id="1684307"/>
    <lineage>
        <taxon>Eukaryota</taxon>
        <taxon>Fungi</taxon>
        <taxon>Dikarya</taxon>
        <taxon>Basidiomycota</taxon>
        <taxon>Ustilaginomycotina</taxon>
        <taxon>Exobasidiomycetes</taxon>
        <taxon>Microstromatales</taxon>
        <taxon>Microstromatales incertae sedis</taxon>
        <taxon>Pseudomicrostroma</taxon>
    </lineage>
</organism>
<dbReference type="InterPro" id="IPR017871">
    <property type="entry name" value="ABC_transporter-like_CS"/>
</dbReference>
<dbReference type="Proteomes" id="UP000245942">
    <property type="component" value="Unassembled WGS sequence"/>
</dbReference>
<keyword evidence="7" id="KW-1133">Transmembrane helix</keyword>
<keyword evidence="8" id="KW-0472">Membrane</keyword>
<accession>A0A316UAB3</accession>
<keyword evidence="4" id="KW-0812">Transmembrane</keyword>
<dbReference type="GO" id="GO:0016887">
    <property type="term" value="F:ATP hydrolysis activity"/>
    <property type="evidence" value="ECO:0007669"/>
    <property type="project" value="InterPro"/>
</dbReference>
<dbReference type="Pfam" id="PF06472">
    <property type="entry name" value="ABC_membrane_2"/>
    <property type="match status" value="1"/>
</dbReference>
<dbReference type="PROSITE" id="PS50893">
    <property type="entry name" value="ABC_TRANSPORTER_2"/>
    <property type="match status" value="1"/>
</dbReference>
<dbReference type="InterPro" id="IPR027417">
    <property type="entry name" value="P-loop_NTPase"/>
</dbReference>
<dbReference type="SMART" id="SM00382">
    <property type="entry name" value="AAA"/>
    <property type="match status" value="1"/>
</dbReference>
<dbReference type="RefSeq" id="XP_025349306.1">
    <property type="nucleotide sequence ID" value="XM_025491873.1"/>
</dbReference>
<evidence type="ECO:0000313" key="11">
    <source>
        <dbReference type="EMBL" id="PWN22146.1"/>
    </source>
</evidence>
<keyword evidence="6" id="KW-0067">ATP-binding</keyword>
<dbReference type="InterPro" id="IPR050835">
    <property type="entry name" value="ABC_transporter_sub-D"/>
</dbReference>
<name>A0A316UAB3_9BASI</name>
<evidence type="ECO:0000256" key="7">
    <source>
        <dbReference type="ARBA" id="ARBA00022989"/>
    </source>
</evidence>
<dbReference type="GO" id="GO:0006635">
    <property type="term" value="P:fatty acid beta-oxidation"/>
    <property type="evidence" value="ECO:0007669"/>
    <property type="project" value="TreeGrafter"/>
</dbReference>
<dbReference type="GO" id="GO:0007031">
    <property type="term" value="P:peroxisome organization"/>
    <property type="evidence" value="ECO:0007669"/>
    <property type="project" value="TreeGrafter"/>
</dbReference>
<dbReference type="GO" id="GO:0005324">
    <property type="term" value="F:long-chain fatty acid transmembrane transporter activity"/>
    <property type="evidence" value="ECO:0007669"/>
    <property type="project" value="TreeGrafter"/>
</dbReference>
<dbReference type="GO" id="GO:0042760">
    <property type="term" value="P:very long-chain fatty acid catabolic process"/>
    <property type="evidence" value="ECO:0007669"/>
    <property type="project" value="TreeGrafter"/>
</dbReference>
<dbReference type="SUPFAM" id="SSF90123">
    <property type="entry name" value="ABC transporter transmembrane region"/>
    <property type="match status" value="1"/>
</dbReference>
<dbReference type="PANTHER" id="PTHR11384">
    <property type="entry name" value="ATP-BINDING CASSETTE, SUB-FAMILY D MEMBER"/>
    <property type="match status" value="1"/>
</dbReference>
<dbReference type="AlphaFoldDB" id="A0A316UAB3"/>
<feature type="compositionally biased region" description="Basic residues" evidence="9">
    <location>
        <begin position="118"/>
        <end position="127"/>
    </location>
</feature>
<keyword evidence="3" id="KW-0813">Transport</keyword>
<dbReference type="EMBL" id="KZ819323">
    <property type="protein sequence ID" value="PWN22146.1"/>
    <property type="molecule type" value="Genomic_DNA"/>
</dbReference>
<dbReference type="GO" id="GO:0005778">
    <property type="term" value="C:peroxisomal membrane"/>
    <property type="evidence" value="ECO:0007669"/>
    <property type="project" value="UniProtKB-SubCell"/>
</dbReference>
<dbReference type="InterPro" id="IPR011527">
    <property type="entry name" value="ABC1_TM_dom"/>
</dbReference>
<comment type="similarity">
    <text evidence="2">Belongs to the ABC transporter superfamily. ABCD family. Peroxisomal fatty acyl CoA transporter (TC 3.A.1.203) subfamily.</text>
</comment>
<dbReference type="PANTHER" id="PTHR11384:SF69">
    <property type="entry name" value="PEROXISOMAL LONG-CHAIN FATTY ACID IMPORT PROTEIN 1"/>
    <property type="match status" value="1"/>
</dbReference>
<dbReference type="STRING" id="1684307.A0A316UAB3"/>
<dbReference type="OrthoDB" id="422637at2759"/>
<proteinExistence type="inferred from homology"/>
<evidence type="ECO:0000259" key="10">
    <source>
        <dbReference type="PROSITE" id="PS50893"/>
    </source>
</evidence>
<evidence type="ECO:0000256" key="1">
    <source>
        <dbReference type="ARBA" id="ARBA00004585"/>
    </source>
</evidence>
<gene>
    <name evidence="11" type="ORF">BCV69DRAFT_281151</name>
</gene>
<feature type="compositionally biased region" description="Basic and acidic residues" evidence="9">
    <location>
        <begin position="90"/>
        <end position="101"/>
    </location>
</feature>
<dbReference type="GeneID" id="37013607"/>
<evidence type="ECO:0000256" key="3">
    <source>
        <dbReference type="ARBA" id="ARBA00022448"/>
    </source>
</evidence>
<dbReference type="Gene3D" id="1.20.1560.10">
    <property type="entry name" value="ABC transporter type 1, transmembrane domain"/>
    <property type="match status" value="1"/>
</dbReference>
<evidence type="ECO:0000256" key="2">
    <source>
        <dbReference type="ARBA" id="ARBA00008575"/>
    </source>
</evidence>
<dbReference type="GO" id="GO:0140359">
    <property type="term" value="F:ABC-type transporter activity"/>
    <property type="evidence" value="ECO:0007669"/>
    <property type="project" value="InterPro"/>
</dbReference>
<dbReference type="Gene3D" id="3.40.50.300">
    <property type="entry name" value="P-loop containing nucleotide triphosphate hydrolases"/>
    <property type="match status" value="1"/>
</dbReference>
<dbReference type="GO" id="GO:0015910">
    <property type="term" value="P:long-chain fatty acid import into peroxisome"/>
    <property type="evidence" value="ECO:0007669"/>
    <property type="project" value="TreeGrafter"/>
</dbReference>
<reference evidence="11 12" key="1">
    <citation type="journal article" date="2018" name="Mol. Biol. Evol.">
        <title>Broad Genomic Sampling Reveals a Smut Pathogenic Ancestry of the Fungal Clade Ustilaginomycotina.</title>
        <authorList>
            <person name="Kijpornyongpan T."/>
            <person name="Mondo S.J."/>
            <person name="Barry K."/>
            <person name="Sandor L."/>
            <person name="Lee J."/>
            <person name="Lipzen A."/>
            <person name="Pangilinan J."/>
            <person name="LaButti K."/>
            <person name="Hainaut M."/>
            <person name="Henrissat B."/>
            <person name="Grigoriev I.V."/>
            <person name="Spatafora J.W."/>
            <person name="Aime M.C."/>
        </authorList>
    </citation>
    <scope>NUCLEOTIDE SEQUENCE [LARGE SCALE GENOMIC DNA]</scope>
    <source>
        <strain evidence="11 12">MCA 4718</strain>
    </source>
</reference>
<dbReference type="InterPro" id="IPR003439">
    <property type="entry name" value="ABC_transporter-like_ATP-bd"/>
</dbReference>
<dbReference type="InterPro" id="IPR003593">
    <property type="entry name" value="AAA+_ATPase"/>
</dbReference>
<evidence type="ECO:0000256" key="8">
    <source>
        <dbReference type="ARBA" id="ARBA00023136"/>
    </source>
</evidence>
<dbReference type="FunFam" id="3.40.50.300:FF:000636">
    <property type="entry name" value="ATP-binding cassette sub-family D member 3"/>
    <property type="match status" value="1"/>
</dbReference>
<evidence type="ECO:0000256" key="6">
    <source>
        <dbReference type="ARBA" id="ARBA00022840"/>
    </source>
</evidence>
<dbReference type="CDD" id="cd03223">
    <property type="entry name" value="ABCD_peroxisomal_ALDP"/>
    <property type="match status" value="1"/>
</dbReference>
<dbReference type="GO" id="GO:0005524">
    <property type="term" value="F:ATP binding"/>
    <property type="evidence" value="ECO:0007669"/>
    <property type="project" value="UniProtKB-KW"/>
</dbReference>
<evidence type="ECO:0000256" key="9">
    <source>
        <dbReference type="SAM" id="MobiDB-lite"/>
    </source>
</evidence>
<keyword evidence="12" id="KW-1185">Reference proteome</keyword>
<keyword evidence="5" id="KW-0547">Nucleotide-binding</keyword>
<comment type="subcellular location">
    <subcellularLocation>
        <location evidence="1">Peroxisome membrane</location>
        <topology evidence="1">Multi-pass membrane protein</topology>
    </subcellularLocation>
</comment>
<evidence type="ECO:0000256" key="4">
    <source>
        <dbReference type="ARBA" id="ARBA00022692"/>
    </source>
</evidence>
<feature type="domain" description="ABC transporter" evidence="10">
    <location>
        <begin position="509"/>
        <end position="736"/>
    </location>
</feature>
<feature type="region of interest" description="Disordered" evidence="9">
    <location>
        <begin position="61"/>
        <end position="127"/>
    </location>
</feature>
<dbReference type="SUPFAM" id="SSF52540">
    <property type="entry name" value="P-loop containing nucleoside triphosphate hydrolases"/>
    <property type="match status" value="1"/>
</dbReference>